<feature type="region of interest" description="Disordered" evidence="1">
    <location>
        <begin position="236"/>
        <end position="273"/>
    </location>
</feature>
<protein>
    <recommendedName>
        <fullName evidence="5">Ycf66 family protein</fullName>
    </recommendedName>
</protein>
<feature type="transmembrane region" description="Helical" evidence="2">
    <location>
        <begin position="56"/>
        <end position="73"/>
    </location>
</feature>
<dbReference type="InterPro" id="IPR010004">
    <property type="entry name" value="Uncharacterised_Ycf66"/>
</dbReference>
<keyword evidence="2" id="KW-0472">Membrane</keyword>
<feature type="compositionally biased region" description="Basic and acidic residues" evidence="1">
    <location>
        <begin position="262"/>
        <end position="273"/>
    </location>
</feature>
<evidence type="ECO:0000256" key="1">
    <source>
        <dbReference type="SAM" id="MobiDB-lite"/>
    </source>
</evidence>
<dbReference type="EMBL" id="BDQK01000001">
    <property type="protein sequence ID" value="GBF79123.1"/>
    <property type="molecule type" value="Genomic_DNA"/>
</dbReference>
<feature type="compositionally biased region" description="Basic and acidic residues" evidence="1">
    <location>
        <begin position="378"/>
        <end position="395"/>
    </location>
</feature>
<comment type="caution">
    <text evidence="3">The sequence shown here is derived from an EMBL/GenBank/DDBJ whole genome shotgun (WGS) entry which is preliminary data.</text>
</comment>
<gene>
    <name evidence="3" type="ORF">AsFPU1_0515</name>
</gene>
<feature type="region of interest" description="Disordered" evidence="1">
    <location>
        <begin position="165"/>
        <end position="195"/>
    </location>
</feature>
<feature type="region of interest" description="Disordered" evidence="1">
    <location>
        <begin position="108"/>
        <end position="130"/>
    </location>
</feature>
<keyword evidence="2" id="KW-1133">Transmembrane helix</keyword>
<proteinExistence type="predicted"/>
<feature type="compositionally biased region" description="Pro residues" evidence="1">
    <location>
        <begin position="111"/>
        <end position="123"/>
    </location>
</feature>
<evidence type="ECO:0000313" key="4">
    <source>
        <dbReference type="Proteomes" id="UP000287247"/>
    </source>
</evidence>
<dbReference type="OrthoDB" id="532877at2"/>
<dbReference type="AlphaFoldDB" id="A0A401ICV2"/>
<feature type="region of interest" description="Disordered" evidence="1">
    <location>
        <begin position="350"/>
        <end position="395"/>
    </location>
</feature>
<feature type="transmembrane region" description="Helical" evidence="2">
    <location>
        <begin position="6"/>
        <end position="24"/>
    </location>
</feature>
<dbReference type="Proteomes" id="UP000287247">
    <property type="component" value="Unassembled WGS sequence"/>
</dbReference>
<feature type="compositionally biased region" description="Low complexity" evidence="1">
    <location>
        <begin position="175"/>
        <end position="195"/>
    </location>
</feature>
<evidence type="ECO:0000256" key="2">
    <source>
        <dbReference type="SAM" id="Phobius"/>
    </source>
</evidence>
<dbReference type="RefSeq" id="WP_125061036.1">
    <property type="nucleotide sequence ID" value="NZ_BDQK01000001.1"/>
</dbReference>
<keyword evidence="4" id="KW-1185">Reference proteome</keyword>
<keyword evidence="2" id="KW-0812">Transmembrane</keyword>
<evidence type="ECO:0000313" key="3">
    <source>
        <dbReference type="EMBL" id="GBF79123.1"/>
    </source>
</evidence>
<dbReference type="Pfam" id="PF07444">
    <property type="entry name" value="Ycf66_N"/>
    <property type="match status" value="1"/>
</dbReference>
<reference evidence="4" key="1">
    <citation type="submission" date="2017-05" db="EMBL/GenBank/DDBJ databases">
        <title>Physiological properties and genetic analysis related to exopolysaccharide production of fresh-water unicellular cyanobacterium Aphanothece sacrum, Suizenji Nori, that has been cultured as a food source in Japan.</title>
        <authorList>
            <person name="Kanesaki Y."/>
            <person name="Yoshikawa S."/>
            <person name="Ohki K."/>
        </authorList>
    </citation>
    <scope>NUCLEOTIDE SEQUENCE [LARGE SCALE GENOMIC DNA]</scope>
    <source>
        <strain evidence="4">FPU1</strain>
    </source>
</reference>
<name>A0A401ICV2_APHSA</name>
<feature type="transmembrane region" description="Helical" evidence="2">
    <location>
        <begin position="33"/>
        <end position="50"/>
    </location>
</feature>
<evidence type="ECO:0008006" key="5">
    <source>
        <dbReference type="Google" id="ProtNLM"/>
    </source>
</evidence>
<feature type="compositionally biased region" description="Acidic residues" evidence="1">
    <location>
        <begin position="236"/>
        <end position="248"/>
    </location>
</feature>
<sequence>MLAYILAIALGITSLSLYLSAFFLPELHRKDDFLWSGVGLFYALILWLCAGRITGAVLLGQAAAVTLVLSFGWQTVRLRRAIAHPDEQTDLSGFSLLNWVKDRLGKKTQPSSPPVIETPPPTVETPEISPQPEETVIIESDLAITETAEPEISETPLEELITTELETPETEPETSELVSVEETPTIESQPVVKPQVEPKKKGFSLKGLFGFGKSKPKPPAPTPSTVLEEVTAVIEDEEWEDSETPLEDSQEKATTTVTSEIIPEKTNWEDTKEETVTVVTSEIIPEENTLEITEIIEEKEAIALTPEIPVSESEEKEVIGVIPEITLQESEIKDEIEFKPVIVDDETETLIESSEPKNVVPSPIESTPDIVKPIATPETEKIEESPLLTEDKKDS</sequence>
<organism evidence="3 4">
    <name type="scientific">Aphanothece sacrum FPU1</name>
    <dbReference type="NCBI Taxonomy" id="1920663"/>
    <lineage>
        <taxon>Bacteria</taxon>
        <taxon>Bacillati</taxon>
        <taxon>Cyanobacteriota</taxon>
        <taxon>Cyanophyceae</taxon>
        <taxon>Oscillatoriophycideae</taxon>
        <taxon>Chroococcales</taxon>
        <taxon>Aphanothecaceae</taxon>
        <taxon>Aphanothece</taxon>
    </lineage>
</organism>
<accession>A0A401ICV2</accession>